<accession>A0ABU1GD78</accession>
<evidence type="ECO:0000256" key="3">
    <source>
        <dbReference type="ARBA" id="ARBA00022475"/>
    </source>
</evidence>
<evidence type="ECO:0000313" key="9">
    <source>
        <dbReference type="EMBL" id="MDR5875436.1"/>
    </source>
</evidence>
<evidence type="ECO:0000313" key="10">
    <source>
        <dbReference type="Proteomes" id="UP001269267"/>
    </source>
</evidence>
<dbReference type="Gene3D" id="1.20.81.30">
    <property type="entry name" value="Type II secretion system (T2SS), domain F"/>
    <property type="match status" value="2"/>
</dbReference>
<evidence type="ECO:0000256" key="6">
    <source>
        <dbReference type="ARBA" id="ARBA00023136"/>
    </source>
</evidence>
<dbReference type="InterPro" id="IPR018076">
    <property type="entry name" value="T2SS_GspF_dom"/>
</dbReference>
<dbReference type="PRINTS" id="PR00812">
    <property type="entry name" value="BCTERIALGSPF"/>
</dbReference>
<name>A0ABU1GD78_9GAMM</name>
<dbReference type="InterPro" id="IPR003004">
    <property type="entry name" value="GspF/PilC"/>
</dbReference>
<keyword evidence="5 7" id="KW-1133">Transmembrane helix</keyword>
<keyword evidence="10" id="KW-1185">Reference proteome</keyword>
<evidence type="ECO:0000256" key="7">
    <source>
        <dbReference type="SAM" id="Phobius"/>
    </source>
</evidence>
<feature type="transmembrane region" description="Helical" evidence="7">
    <location>
        <begin position="181"/>
        <end position="203"/>
    </location>
</feature>
<evidence type="ECO:0000256" key="4">
    <source>
        <dbReference type="ARBA" id="ARBA00022692"/>
    </source>
</evidence>
<feature type="transmembrane region" description="Helical" evidence="7">
    <location>
        <begin position="235"/>
        <end position="253"/>
    </location>
</feature>
<evidence type="ECO:0000256" key="1">
    <source>
        <dbReference type="ARBA" id="ARBA00004651"/>
    </source>
</evidence>
<evidence type="ECO:0000256" key="5">
    <source>
        <dbReference type="ARBA" id="ARBA00022989"/>
    </source>
</evidence>
<keyword evidence="6 7" id="KW-0472">Membrane</keyword>
<comment type="caution">
    <text evidence="9">The sequence shown here is derived from an EMBL/GenBank/DDBJ whole genome shotgun (WGS) entry which is preliminary data.</text>
</comment>
<keyword evidence="3" id="KW-1003">Cell membrane</keyword>
<evidence type="ECO:0000259" key="8">
    <source>
        <dbReference type="Pfam" id="PF00482"/>
    </source>
</evidence>
<dbReference type="Proteomes" id="UP001269267">
    <property type="component" value="Unassembled WGS sequence"/>
</dbReference>
<evidence type="ECO:0000256" key="2">
    <source>
        <dbReference type="ARBA" id="ARBA00005745"/>
    </source>
</evidence>
<comment type="similarity">
    <text evidence="2">Belongs to the GSP F family.</text>
</comment>
<sequence>MTALRTYYYRVLMPHGGVKTGFYRLAVERDFSVQLRLEQELDATVISLWRLPRAMTATYETLRQLFQREISAEDLAGFLRDMGVMLRAGVPALDALRTVISEGQTSNSKGIARVARQMHKDLDAGISVSDAFARRPDVFPETVRNMMAIGDQSGNLDRMLLESAEHTERVLNIRRDIRTALIYPVFVFATIIAVAVFWITYVIPTLGDLFDQLNADMPAFTVSLIAFSEWVVDRLLMVVLVLAALTVGGIWLVRNHDPTRYAIHTIGHRLPVTRVLITSSGMAAMTEHLAILVRSGLDIVTSLDILTRTTNDLYYRRRLMQVRQAVTRGEGVASSMRAAGGFPAMTVRMIAVGEESGSLDEQLSHLSAEYRKRLSVVIASLSEIIKPAIILVAGGLFFVLVLALLIPIYDLIRQAMQIGGA</sequence>
<feature type="transmembrane region" description="Helical" evidence="7">
    <location>
        <begin position="388"/>
        <end position="409"/>
    </location>
</feature>
<proteinExistence type="inferred from homology"/>
<reference evidence="9 10" key="1">
    <citation type="submission" date="2023-04" db="EMBL/GenBank/DDBJ databases">
        <title>A long-awaited taxogenomic arrangement of the family Halomonadaceae.</title>
        <authorList>
            <person name="De La Haba R."/>
            <person name="Chuvochina M."/>
            <person name="Wittouck S."/>
            <person name="Arahal D.R."/>
            <person name="Sanchez-Porro C."/>
            <person name="Hugenholtz P."/>
            <person name="Ventosa A."/>
        </authorList>
    </citation>
    <scope>NUCLEOTIDE SEQUENCE [LARGE SCALE GENOMIC DNA]</scope>
    <source>
        <strain evidence="9 10">DSM 18042</strain>
    </source>
</reference>
<keyword evidence="4 7" id="KW-0812">Transmembrane</keyword>
<dbReference type="PANTHER" id="PTHR30012:SF0">
    <property type="entry name" value="TYPE II SECRETION SYSTEM PROTEIN F-RELATED"/>
    <property type="match status" value="1"/>
</dbReference>
<feature type="domain" description="Type II secretion system protein GspF" evidence="8">
    <location>
        <begin position="78"/>
        <end position="204"/>
    </location>
</feature>
<dbReference type="RefSeq" id="WP_230447150.1">
    <property type="nucleotide sequence ID" value="NZ_JARWAI010000007.1"/>
</dbReference>
<protein>
    <submittedName>
        <fullName evidence="9">Type II secretion system F family protein</fullName>
    </submittedName>
</protein>
<feature type="domain" description="Type II secretion system protein GspF" evidence="8">
    <location>
        <begin position="286"/>
        <end position="407"/>
    </location>
</feature>
<organism evidence="9 10">
    <name type="scientific">Vreelandella gomseomensis</name>
    <dbReference type="NCBI Taxonomy" id="370766"/>
    <lineage>
        <taxon>Bacteria</taxon>
        <taxon>Pseudomonadati</taxon>
        <taxon>Pseudomonadota</taxon>
        <taxon>Gammaproteobacteria</taxon>
        <taxon>Oceanospirillales</taxon>
        <taxon>Halomonadaceae</taxon>
        <taxon>Vreelandella</taxon>
    </lineage>
</organism>
<dbReference type="Pfam" id="PF00482">
    <property type="entry name" value="T2SSF"/>
    <property type="match status" value="2"/>
</dbReference>
<dbReference type="PANTHER" id="PTHR30012">
    <property type="entry name" value="GENERAL SECRETION PATHWAY PROTEIN"/>
    <property type="match status" value="1"/>
</dbReference>
<gene>
    <name evidence="9" type="ORF">QC815_10930</name>
</gene>
<comment type="subcellular location">
    <subcellularLocation>
        <location evidence="1">Cell membrane</location>
        <topology evidence="1">Multi-pass membrane protein</topology>
    </subcellularLocation>
</comment>
<dbReference type="EMBL" id="JARWAI010000007">
    <property type="protein sequence ID" value="MDR5875436.1"/>
    <property type="molecule type" value="Genomic_DNA"/>
</dbReference>
<dbReference type="InterPro" id="IPR042094">
    <property type="entry name" value="T2SS_GspF_sf"/>
</dbReference>